<dbReference type="Proteomes" id="UP000050640">
    <property type="component" value="Unplaced"/>
</dbReference>
<evidence type="ECO:0000313" key="2">
    <source>
        <dbReference type="WBParaSite" id="EEL_0000003901-mRNA-1"/>
    </source>
</evidence>
<name>A0A0R3RFB2_9BILA</name>
<protein>
    <submittedName>
        <fullName evidence="2">NR LBD domain-containing protein</fullName>
    </submittedName>
</protein>
<proteinExistence type="predicted"/>
<reference evidence="2" key="1">
    <citation type="submission" date="2017-02" db="UniProtKB">
        <authorList>
            <consortium name="WormBaseParasite"/>
        </authorList>
    </citation>
    <scope>IDENTIFICATION</scope>
</reference>
<dbReference type="WBParaSite" id="EEL_0000003901-mRNA-1">
    <property type="protein sequence ID" value="EEL_0000003901-mRNA-1"/>
    <property type="gene ID" value="EEL_0000003901"/>
</dbReference>
<keyword evidence="1" id="KW-1185">Reference proteome</keyword>
<evidence type="ECO:0000313" key="1">
    <source>
        <dbReference type="Proteomes" id="UP000050640"/>
    </source>
</evidence>
<dbReference type="AlphaFoldDB" id="A0A0R3RFB2"/>
<organism evidence="1 2">
    <name type="scientific">Elaeophora elaphi</name>
    <dbReference type="NCBI Taxonomy" id="1147741"/>
    <lineage>
        <taxon>Eukaryota</taxon>
        <taxon>Metazoa</taxon>
        <taxon>Ecdysozoa</taxon>
        <taxon>Nematoda</taxon>
        <taxon>Chromadorea</taxon>
        <taxon>Rhabditida</taxon>
        <taxon>Spirurina</taxon>
        <taxon>Spiruromorpha</taxon>
        <taxon>Filarioidea</taxon>
        <taxon>Onchocercidae</taxon>
        <taxon>Elaeophora</taxon>
    </lineage>
</organism>
<sequence>MESVLEALLFTFVDPPNVKILPPRWLKSFEELQIHTVASITLFSDAFSDANIRICDGNLFLRDWGCHL</sequence>
<accession>A0A0R3RFB2</accession>